<dbReference type="VEuPathDB" id="FungiDB:A1O9_01585"/>
<evidence type="ECO:0000313" key="5">
    <source>
        <dbReference type="EMBL" id="KEF63607.1"/>
    </source>
</evidence>
<proteinExistence type="inferred from homology"/>
<protein>
    <submittedName>
        <fullName evidence="5">Uncharacterized protein</fullName>
    </submittedName>
</protein>
<dbReference type="Pfam" id="PF26335">
    <property type="entry name" value="ARB_00930_C"/>
    <property type="match status" value="1"/>
</dbReference>
<feature type="domain" description="Beta-lactamase-related" evidence="3">
    <location>
        <begin position="92"/>
        <end position="395"/>
    </location>
</feature>
<organism evidence="5 6">
    <name type="scientific">Exophiala aquamarina CBS 119918</name>
    <dbReference type="NCBI Taxonomy" id="1182545"/>
    <lineage>
        <taxon>Eukaryota</taxon>
        <taxon>Fungi</taxon>
        <taxon>Dikarya</taxon>
        <taxon>Ascomycota</taxon>
        <taxon>Pezizomycotina</taxon>
        <taxon>Eurotiomycetes</taxon>
        <taxon>Chaetothyriomycetidae</taxon>
        <taxon>Chaetothyriales</taxon>
        <taxon>Herpotrichiellaceae</taxon>
        <taxon>Exophiala</taxon>
    </lineage>
</organism>
<feature type="chain" id="PRO_5001683764" evidence="2">
    <location>
        <begin position="20"/>
        <end position="556"/>
    </location>
</feature>
<accession>A0A072PV26</accession>
<keyword evidence="6" id="KW-1185">Reference proteome</keyword>
<feature type="signal peptide" evidence="2">
    <location>
        <begin position="1"/>
        <end position="19"/>
    </location>
</feature>
<evidence type="ECO:0000256" key="2">
    <source>
        <dbReference type="SAM" id="SignalP"/>
    </source>
</evidence>
<dbReference type="PANTHER" id="PTHR22935:SF95">
    <property type="entry name" value="BETA-LACTAMASE-LIKE 1-RELATED"/>
    <property type="match status" value="1"/>
</dbReference>
<dbReference type="Pfam" id="PF00144">
    <property type="entry name" value="Beta-lactamase"/>
    <property type="match status" value="1"/>
</dbReference>
<dbReference type="OrthoDB" id="10250282at2759"/>
<evidence type="ECO:0000313" key="6">
    <source>
        <dbReference type="Proteomes" id="UP000027920"/>
    </source>
</evidence>
<evidence type="ECO:0000259" key="4">
    <source>
        <dbReference type="Pfam" id="PF26335"/>
    </source>
</evidence>
<reference evidence="5 6" key="1">
    <citation type="submission" date="2013-03" db="EMBL/GenBank/DDBJ databases">
        <title>The Genome Sequence of Exophiala aquamarina CBS 119918.</title>
        <authorList>
            <consortium name="The Broad Institute Genomics Platform"/>
            <person name="Cuomo C."/>
            <person name="de Hoog S."/>
            <person name="Gorbushina A."/>
            <person name="Walker B."/>
            <person name="Young S.K."/>
            <person name="Zeng Q."/>
            <person name="Gargeya S."/>
            <person name="Fitzgerald M."/>
            <person name="Haas B."/>
            <person name="Abouelleil A."/>
            <person name="Allen A.W."/>
            <person name="Alvarado L."/>
            <person name="Arachchi H.M."/>
            <person name="Berlin A.M."/>
            <person name="Chapman S.B."/>
            <person name="Gainer-Dewar J."/>
            <person name="Goldberg J."/>
            <person name="Griggs A."/>
            <person name="Gujja S."/>
            <person name="Hansen M."/>
            <person name="Howarth C."/>
            <person name="Imamovic A."/>
            <person name="Ireland A."/>
            <person name="Larimer J."/>
            <person name="McCowan C."/>
            <person name="Murphy C."/>
            <person name="Pearson M."/>
            <person name="Poon T.W."/>
            <person name="Priest M."/>
            <person name="Roberts A."/>
            <person name="Saif S."/>
            <person name="Shea T."/>
            <person name="Sisk P."/>
            <person name="Sykes S."/>
            <person name="Wortman J."/>
            <person name="Nusbaum C."/>
            <person name="Birren B."/>
        </authorList>
    </citation>
    <scope>NUCLEOTIDE SEQUENCE [LARGE SCALE GENOMIC DNA]</scope>
    <source>
        <strain evidence="5 6">CBS 119918</strain>
    </source>
</reference>
<dbReference type="InterPro" id="IPR001466">
    <property type="entry name" value="Beta-lactam-related"/>
</dbReference>
<dbReference type="HOGENOM" id="CLU_019706_2_1_1"/>
<dbReference type="EMBL" id="AMGV01000001">
    <property type="protein sequence ID" value="KEF63607.1"/>
    <property type="molecule type" value="Genomic_DNA"/>
</dbReference>
<feature type="domain" description="Beta-lactamase-like ARB-00930-like C-terminal" evidence="4">
    <location>
        <begin position="417"/>
        <end position="556"/>
    </location>
</feature>
<gene>
    <name evidence="5" type="ORF">A1O9_01585</name>
</gene>
<name>A0A072PV26_9EURO</name>
<dbReference type="InterPro" id="IPR051478">
    <property type="entry name" value="Beta-lactamase-like_AB/R"/>
</dbReference>
<dbReference type="Gene3D" id="3.40.710.10">
    <property type="entry name" value="DD-peptidase/beta-lactamase superfamily"/>
    <property type="match status" value="1"/>
</dbReference>
<dbReference type="AlphaFoldDB" id="A0A072PV26"/>
<comment type="caution">
    <text evidence="5">The sequence shown here is derived from an EMBL/GenBank/DDBJ whole genome shotgun (WGS) entry which is preliminary data.</text>
</comment>
<dbReference type="PANTHER" id="PTHR22935">
    <property type="entry name" value="PENICILLIN-BINDING PROTEIN"/>
    <property type="match status" value="1"/>
</dbReference>
<dbReference type="Proteomes" id="UP000027920">
    <property type="component" value="Unassembled WGS sequence"/>
</dbReference>
<keyword evidence="2" id="KW-0732">Signal</keyword>
<sequence length="556" mass="60544">MKQITFSTLALAILPFTTCLELCPPTGPALPPPVLPKADSFDVGPLTDALTKLVTGPHAPFNTSINSFSLTVTTLEDNIFQFHHTAEIISDTGASTVDGDTIYRIASVTKLFTVLSLLLQEGLDMDDYVWQHVPELAGFKDYEDTTLRMLASHLSGVIRDGYNAEIAPRAPQEVLSSLGFPNIALPLDYPTCDSIGTPKCSRAEFISGITREPLVWLPGNTPTYSNYAFVLLGYAAEGFAGKPLQEVIAERIVNKLGMSSSSGLQIPENPNKIIIPIEGEVWATQDFNNWKATGGLFSTPNDLSIFLRGILNYEVLDRVKTAAWLKPTAFTSSPTGATGMPWAILRPSNIARASGARPLEIYTMLGGIPNYGAYFAVIPEYRIGIIVNYAGPGDDLVSRTVLDLAVQHVVPVFDDFARTQAEEKYAGSYGTGDKESGSLLVLALDDGPGLRITEWTSQGKPVVEAWVTLFGNSIGMMDAQMRIYPVGDGERWQVGFHGIPERNETGIFKTSCDTWFNFNSFRYKGLPGDAVNFVLDQDGVVVELEVPGLRQNLTKV</sequence>
<dbReference type="SUPFAM" id="SSF56601">
    <property type="entry name" value="beta-lactamase/transpeptidase-like"/>
    <property type="match status" value="1"/>
</dbReference>
<dbReference type="InterPro" id="IPR058664">
    <property type="entry name" value="ARB_00930-like_C"/>
</dbReference>
<dbReference type="InterPro" id="IPR012338">
    <property type="entry name" value="Beta-lactam/transpept-like"/>
</dbReference>
<dbReference type="GeneID" id="25276531"/>
<evidence type="ECO:0000256" key="1">
    <source>
        <dbReference type="ARBA" id="ARBA00038473"/>
    </source>
</evidence>
<dbReference type="RefSeq" id="XP_013266197.1">
    <property type="nucleotide sequence ID" value="XM_013410743.1"/>
</dbReference>
<comment type="similarity">
    <text evidence="1">Belongs to the beta-lactamase family.</text>
</comment>
<evidence type="ECO:0000259" key="3">
    <source>
        <dbReference type="Pfam" id="PF00144"/>
    </source>
</evidence>
<dbReference type="STRING" id="1182545.A0A072PV26"/>